<proteinExistence type="predicted"/>
<evidence type="ECO:0000313" key="2">
    <source>
        <dbReference type="EMBL" id="MFI6503306.1"/>
    </source>
</evidence>
<keyword evidence="1" id="KW-0732">Signal</keyword>
<dbReference type="RefSeq" id="WP_397089093.1">
    <property type="nucleotide sequence ID" value="NZ_JBITGY010000011.1"/>
</dbReference>
<feature type="signal peptide" evidence="1">
    <location>
        <begin position="1"/>
        <end position="27"/>
    </location>
</feature>
<dbReference type="Pfam" id="PF03995">
    <property type="entry name" value="Inhibitor_I36"/>
    <property type="match status" value="1"/>
</dbReference>
<accession>A0ABW7Z5K5</accession>
<name>A0ABW7Z5K5_9ACTN</name>
<dbReference type="Proteomes" id="UP001612741">
    <property type="component" value="Unassembled WGS sequence"/>
</dbReference>
<evidence type="ECO:0000256" key="1">
    <source>
        <dbReference type="SAM" id="SignalP"/>
    </source>
</evidence>
<feature type="chain" id="PRO_5046324002" evidence="1">
    <location>
        <begin position="28"/>
        <end position="148"/>
    </location>
</feature>
<comment type="caution">
    <text evidence="2">The sequence shown here is derived from an EMBL/GenBank/DDBJ whole genome shotgun (WGS) entry which is preliminary data.</text>
</comment>
<organism evidence="2 3">
    <name type="scientific">Nonomuraea typhae</name>
    <dbReference type="NCBI Taxonomy" id="2603600"/>
    <lineage>
        <taxon>Bacteria</taxon>
        <taxon>Bacillati</taxon>
        <taxon>Actinomycetota</taxon>
        <taxon>Actinomycetes</taxon>
        <taxon>Streptosporangiales</taxon>
        <taxon>Streptosporangiaceae</taxon>
        <taxon>Nonomuraea</taxon>
    </lineage>
</organism>
<evidence type="ECO:0000313" key="3">
    <source>
        <dbReference type="Proteomes" id="UP001612741"/>
    </source>
</evidence>
<reference evidence="2 3" key="1">
    <citation type="submission" date="2024-10" db="EMBL/GenBank/DDBJ databases">
        <title>The Natural Products Discovery Center: Release of the First 8490 Sequenced Strains for Exploring Actinobacteria Biosynthetic Diversity.</title>
        <authorList>
            <person name="Kalkreuter E."/>
            <person name="Kautsar S.A."/>
            <person name="Yang D."/>
            <person name="Bader C.D."/>
            <person name="Teijaro C.N."/>
            <person name="Fluegel L."/>
            <person name="Davis C.M."/>
            <person name="Simpson J.R."/>
            <person name="Lauterbach L."/>
            <person name="Steele A.D."/>
            <person name="Gui C."/>
            <person name="Meng S."/>
            <person name="Li G."/>
            <person name="Viehrig K."/>
            <person name="Ye F."/>
            <person name="Su P."/>
            <person name="Kiefer A.F."/>
            <person name="Nichols A."/>
            <person name="Cepeda A.J."/>
            <person name="Yan W."/>
            <person name="Fan B."/>
            <person name="Jiang Y."/>
            <person name="Adhikari A."/>
            <person name="Zheng C.-J."/>
            <person name="Schuster L."/>
            <person name="Cowan T.M."/>
            <person name="Smanski M.J."/>
            <person name="Chevrette M.G."/>
            <person name="De Carvalho L.P.S."/>
            <person name="Shen B."/>
        </authorList>
    </citation>
    <scope>NUCLEOTIDE SEQUENCE [LARGE SCALE GENOMIC DNA]</scope>
    <source>
        <strain evidence="2 3">NPDC050545</strain>
    </source>
</reference>
<protein>
    <submittedName>
        <fullName evidence="2">Peptidase inhibitor family I36 protein</fullName>
    </submittedName>
</protein>
<dbReference type="EMBL" id="JBITGY010000011">
    <property type="protein sequence ID" value="MFI6503306.1"/>
    <property type="molecule type" value="Genomic_DNA"/>
</dbReference>
<gene>
    <name evidence="2" type="ORF">ACIBG2_38395</name>
</gene>
<sequence>MGKKFHILALPIAAVALAALTTTPAQAADGYDRCRAGYYCMFSGLDGTGDIIEIQGDTPDLAALNMAGRAKSDWNRTSSWIHLYSAADYGGCSAVTSPAGTFSDKGNFFITFRDFWHSVKFDGPNGPSCSGEGEGLTAVAPDSHGSGW</sequence>
<keyword evidence="3" id="KW-1185">Reference proteome</keyword>